<dbReference type="OrthoDB" id="5396721at2759"/>
<evidence type="ECO:0000313" key="9">
    <source>
        <dbReference type="EMBL" id="RDW78483.1"/>
    </source>
</evidence>
<proteinExistence type="predicted"/>
<dbReference type="GO" id="GO:0046872">
    <property type="term" value="F:metal ion binding"/>
    <property type="evidence" value="ECO:0007669"/>
    <property type="project" value="UniProtKB-KW"/>
</dbReference>
<reference evidence="9 10" key="1">
    <citation type="journal article" date="2018" name="IMA Fungus">
        <title>IMA Genome-F 9: Draft genome sequence of Annulohypoxylon stygium, Aspergillus mulundensis, Berkeleyomyces basicola (syn. Thielaviopsis basicola), Ceratocystis smalleyi, two Cercospora beticola strains, Coleophoma cylindrospora, Fusarium fracticaudum, Phialophora cf. hyalina, and Morchella septimelata.</title>
        <authorList>
            <person name="Wingfield B.D."/>
            <person name="Bills G.F."/>
            <person name="Dong Y."/>
            <person name="Huang W."/>
            <person name="Nel W.J."/>
            <person name="Swalarsk-Parry B.S."/>
            <person name="Vaghefi N."/>
            <person name="Wilken P.M."/>
            <person name="An Z."/>
            <person name="de Beer Z.W."/>
            <person name="De Vos L."/>
            <person name="Chen L."/>
            <person name="Duong T.A."/>
            <person name="Gao Y."/>
            <person name="Hammerbacher A."/>
            <person name="Kikkert J.R."/>
            <person name="Li Y."/>
            <person name="Li H."/>
            <person name="Li K."/>
            <person name="Li Q."/>
            <person name="Liu X."/>
            <person name="Ma X."/>
            <person name="Naidoo K."/>
            <person name="Pethybridge S.J."/>
            <person name="Sun J."/>
            <person name="Steenkamp E.T."/>
            <person name="van der Nest M.A."/>
            <person name="van Wyk S."/>
            <person name="Wingfield M.J."/>
            <person name="Xiong C."/>
            <person name="Yue Q."/>
            <person name="Zhang X."/>
        </authorList>
    </citation>
    <scope>NUCLEOTIDE SEQUENCE [LARGE SCALE GENOMIC DNA]</scope>
    <source>
        <strain evidence="9 10">BP5796</strain>
    </source>
</reference>
<dbReference type="Proteomes" id="UP000256328">
    <property type="component" value="Unassembled WGS sequence"/>
</dbReference>
<keyword evidence="2" id="KW-0004">4Fe-4S</keyword>
<keyword evidence="6" id="KW-0408">Iron</keyword>
<dbReference type="GO" id="GO:0003824">
    <property type="term" value="F:catalytic activity"/>
    <property type="evidence" value="ECO:0007669"/>
    <property type="project" value="InterPro"/>
</dbReference>
<dbReference type="InterPro" id="IPR058240">
    <property type="entry name" value="rSAM_sf"/>
</dbReference>
<keyword evidence="10" id="KW-1185">Reference proteome</keyword>
<dbReference type="EMBL" id="PDLN01000008">
    <property type="protein sequence ID" value="RDW78483.1"/>
    <property type="molecule type" value="Genomic_DNA"/>
</dbReference>
<evidence type="ECO:0000256" key="2">
    <source>
        <dbReference type="ARBA" id="ARBA00022485"/>
    </source>
</evidence>
<protein>
    <recommendedName>
        <fullName evidence="8">Radical SAM core domain-containing protein</fullName>
    </recommendedName>
</protein>
<keyword evidence="3" id="KW-0949">S-adenosyl-L-methionine</keyword>
<evidence type="ECO:0000256" key="4">
    <source>
        <dbReference type="ARBA" id="ARBA00022723"/>
    </source>
</evidence>
<comment type="caution">
    <text evidence="9">The sequence shown here is derived from an EMBL/GenBank/DDBJ whole genome shotgun (WGS) entry which is preliminary data.</text>
</comment>
<dbReference type="SFLD" id="SFLDG01070">
    <property type="entry name" value="PLP-dependent"/>
    <property type="match status" value="1"/>
</dbReference>
<accession>A0A3D8RWQ6</accession>
<evidence type="ECO:0000313" key="10">
    <source>
        <dbReference type="Proteomes" id="UP000256328"/>
    </source>
</evidence>
<evidence type="ECO:0000256" key="7">
    <source>
        <dbReference type="ARBA" id="ARBA00023014"/>
    </source>
</evidence>
<evidence type="ECO:0000256" key="5">
    <source>
        <dbReference type="ARBA" id="ARBA00022898"/>
    </source>
</evidence>
<feature type="domain" description="Radical SAM core" evidence="8">
    <location>
        <begin position="270"/>
        <end position="495"/>
    </location>
</feature>
<dbReference type="PROSITE" id="PS51918">
    <property type="entry name" value="RADICAL_SAM"/>
    <property type="match status" value="1"/>
</dbReference>
<dbReference type="InterPro" id="IPR013785">
    <property type="entry name" value="Aldolase_TIM"/>
</dbReference>
<name>A0A3D8RWQ6_9HELO</name>
<gene>
    <name evidence="9" type="ORF">BP5796_06335</name>
</gene>
<dbReference type="GO" id="GO:0051539">
    <property type="term" value="F:4 iron, 4 sulfur cluster binding"/>
    <property type="evidence" value="ECO:0007669"/>
    <property type="project" value="UniProtKB-KW"/>
</dbReference>
<evidence type="ECO:0000256" key="6">
    <source>
        <dbReference type="ARBA" id="ARBA00023004"/>
    </source>
</evidence>
<dbReference type="InterPro" id="IPR003739">
    <property type="entry name" value="Lys_aminomutase/Glu_NH3_mut"/>
</dbReference>
<organism evidence="9 10">
    <name type="scientific">Coleophoma crateriformis</name>
    <dbReference type="NCBI Taxonomy" id="565419"/>
    <lineage>
        <taxon>Eukaryota</taxon>
        <taxon>Fungi</taxon>
        <taxon>Dikarya</taxon>
        <taxon>Ascomycota</taxon>
        <taxon>Pezizomycotina</taxon>
        <taxon>Leotiomycetes</taxon>
        <taxon>Helotiales</taxon>
        <taxon>Dermateaceae</taxon>
        <taxon>Coleophoma</taxon>
    </lineage>
</organism>
<dbReference type="SUPFAM" id="SSF102114">
    <property type="entry name" value="Radical SAM enzymes"/>
    <property type="match status" value="1"/>
</dbReference>
<dbReference type="PANTHER" id="PTHR30538:SF0">
    <property type="entry name" value="L-LYSINE 2,3-AMINOMUTASE AQ_1632-RELATED"/>
    <property type="match status" value="1"/>
</dbReference>
<evidence type="ECO:0000259" key="8">
    <source>
        <dbReference type="PROSITE" id="PS51918"/>
    </source>
</evidence>
<dbReference type="AlphaFoldDB" id="A0A3D8RWQ6"/>
<dbReference type="InterPro" id="IPR007197">
    <property type="entry name" value="rSAM"/>
</dbReference>
<comment type="cofactor">
    <cofactor evidence="1">
        <name>pyridoxal 5'-phosphate</name>
        <dbReference type="ChEBI" id="CHEBI:597326"/>
    </cofactor>
</comment>
<dbReference type="SFLD" id="SFLDS00029">
    <property type="entry name" value="Radical_SAM"/>
    <property type="match status" value="1"/>
</dbReference>
<keyword evidence="4" id="KW-0479">Metal-binding</keyword>
<evidence type="ECO:0000256" key="1">
    <source>
        <dbReference type="ARBA" id="ARBA00001933"/>
    </source>
</evidence>
<keyword evidence="5" id="KW-0663">Pyridoxal phosphate</keyword>
<evidence type="ECO:0000256" key="3">
    <source>
        <dbReference type="ARBA" id="ARBA00022691"/>
    </source>
</evidence>
<dbReference type="Gene3D" id="3.20.20.70">
    <property type="entry name" value="Aldolase class I"/>
    <property type="match status" value="1"/>
</dbReference>
<sequence>MLSIPRTYVAFSYRPTPTVSKQSSKLICNARLISLNHFKQTAMAAGFKPRVEVNEPDLLKTTQQACEEQAKAKLHQLLHPRSAPILSSDGALLPKRAFDSLSSTSTHLSPGEIIQRVIPDITKATQTLTSSHHERYWRHIPSWKDVPEEVWLSHKWQLRNDIKGEKRLKAFLHEVLPVSIPPSITDTCCLKHIKTAQDFITEVELGIKHASMTIRLTPHMLSIINWANPLNDPILRQCIPLKSRLLPNHPKLTLDSLHETEDSPVGGLVHRYPDKVLFLSTDVCPFYCSYCTRSYAIGTNTDLVKKVSFKPTLDRWKDMILYIANNPQVQDVVVSGGDTYILTSDQIQWIGEQLLQIPHIKRFRFATKGLAVSPCRILDPTDAWAEEIIRLTWKGRALGKAVAVHTHFNHPSEFTWINRVAAQRLFASGVVLRNQSVLLKGVNDNVATMSHLIRELADNNIQPYYVYQHDMVKHVEHLRTPLQTILDLETQIRGSIAGFMMPNFVVDLPGGGGKRLASSYKSYDPLTGISTFVAPAVSGRGKEDRIYEYYDPIPNSDPAVS</sequence>
<keyword evidence="7" id="KW-0411">Iron-sulfur</keyword>
<dbReference type="NCBIfam" id="TIGR00238">
    <property type="entry name" value="KamA family radical SAM protein"/>
    <property type="match status" value="1"/>
</dbReference>
<dbReference type="PANTHER" id="PTHR30538">
    <property type="entry name" value="LYSINE 2,3-AMINOMUTASE-RELATED"/>
    <property type="match status" value="1"/>
</dbReference>